<gene>
    <name evidence="2" type="ORF">UY3_09856</name>
</gene>
<feature type="region of interest" description="Disordered" evidence="1">
    <location>
        <begin position="1"/>
        <end position="39"/>
    </location>
</feature>
<organism evidence="2 3">
    <name type="scientific">Chelonia mydas</name>
    <name type="common">Green sea-turtle</name>
    <name type="synonym">Chelonia agassizi</name>
    <dbReference type="NCBI Taxonomy" id="8469"/>
    <lineage>
        <taxon>Eukaryota</taxon>
        <taxon>Metazoa</taxon>
        <taxon>Chordata</taxon>
        <taxon>Craniata</taxon>
        <taxon>Vertebrata</taxon>
        <taxon>Euteleostomi</taxon>
        <taxon>Archelosauria</taxon>
        <taxon>Testudinata</taxon>
        <taxon>Testudines</taxon>
        <taxon>Cryptodira</taxon>
        <taxon>Durocryptodira</taxon>
        <taxon>Americhelydia</taxon>
        <taxon>Chelonioidea</taxon>
        <taxon>Cheloniidae</taxon>
        <taxon>Chelonia</taxon>
    </lineage>
</organism>
<name>M7BBR7_CHEMY</name>
<proteinExistence type="predicted"/>
<protein>
    <submittedName>
        <fullName evidence="2">Uncharacterized protein</fullName>
    </submittedName>
</protein>
<dbReference type="AlphaFoldDB" id="M7BBR7"/>
<dbReference type="EMBL" id="KB537575">
    <property type="protein sequence ID" value="EMP33010.1"/>
    <property type="molecule type" value="Genomic_DNA"/>
</dbReference>
<feature type="compositionally biased region" description="Acidic residues" evidence="1">
    <location>
        <begin position="14"/>
        <end position="23"/>
    </location>
</feature>
<evidence type="ECO:0000313" key="3">
    <source>
        <dbReference type="Proteomes" id="UP000031443"/>
    </source>
</evidence>
<sequence>MAGVAGNTEAGFGGEEDDDEDVVDSSQQGSGETGFPNSQDLFLTLDLEPVPPDSPKAGSQALKVEKGPLVIVLHILLDNAHSVYSAHNCRGDLSGLHVPSAMASVLKKEDSAVWLLAIIVSGCSLEDSAVGLPSGLNCHEMKLKRRLAQWGPGPWLGLLDATVMQIITTYWSSLGKVKFGCFSRNSNYNSAVSYIRATVLKSVVVTEIALDADPDCFFIVLKIQEFGSVFTYANCLYFDTVSTRSALNAVACGGYGGKGHDVVFLFFYNDLTFKSIPYPHTNLKLHYIVEEIPSLLCADCKTFLSTAGNGPP</sequence>
<keyword evidence="3" id="KW-1185">Reference proteome</keyword>
<reference evidence="3" key="1">
    <citation type="journal article" date="2013" name="Nat. Genet.">
        <title>The draft genomes of soft-shell turtle and green sea turtle yield insights into the development and evolution of the turtle-specific body plan.</title>
        <authorList>
            <person name="Wang Z."/>
            <person name="Pascual-Anaya J."/>
            <person name="Zadissa A."/>
            <person name="Li W."/>
            <person name="Niimura Y."/>
            <person name="Huang Z."/>
            <person name="Li C."/>
            <person name="White S."/>
            <person name="Xiong Z."/>
            <person name="Fang D."/>
            <person name="Wang B."/>
            <person name="Ming Y."/>
            <person name="Chen Y."/>
            <person name="Zheng Y."/>
            <person name="Kuraku S."/>
            <person name="Pignatelli M."/>
            <person name="Herrero J."/>
            <person name="Beal K."/>
            <person name="Nozawa M."/>
            <person name="Li Q."/>
            <person name="Wang J."/>
            <person name="Zhang H."/>
            <person name="Yu L."/>
            <person name="Shigenobu S."/>
            <person name="Wang J."/>
            <person name="Liu J."/>
            <person name="Flicek P."/>
            <person name="Searle S."/>
            <person name="Wang J."/>
            <person name="Kuratani S."/>
            <person name="Yin Y."/>
            <person name="Aken B."/>
            <person name="Zhang G."/>
            <person name="Irie N."/>
        </authorList>
    </citation>
    <scope>NUCLEOTIDE SEQUENCE [LARGE SCALE GENOMIC DNA]</scope>
</reference>
<evidence type="ECO:0000313" key="2">
    <source>
        <dbReference type="EMBL" id="EMP33010.1"/>
    </source>
</evidence>
<evidence type="ECO:0000256" key="1">
    <source>
        <dbReference type="SAM" id="MobiDB-lite"/>
    </source>
</evidence>
<accession>M7BBR7</accession>
<dbReference type="Proteomes" id="UP000031443">
    <property type="component" value="Unassembled WGS sequence"/>
</dbReference>